<dbReference type="EMBL" id="LAZR01026598">
    <property type="protein sequence ID" value="KKL68226.1"/>
    <property type="molecule type" value="Genomic_DNA"/>
</dbReference>
<evidence type="ECO:0000256" key="1">
    <source>
        <dbReference type="ARBA" id="ARBA00005695"/>
    </source>
</evidence>
<dbReference type="PANTHER" id="PTHR30290:SF9">
    <property type="entry name" value="OLIGOPEPTIDE-BINDING PROTEIN APPA"/>
    <property type="match status" value="1"/>
</dbReference>
<dbReference type="Gene3D" id="3.90.76.10">
    <property type="entry name" value="Dipeptide-binding Protein, Domain 1"/>
    <property type="match status" value="1"/>
</dbReference>
<evidence type="ECO:0000259" key="4">
    <source>
        <dbReference type="Pfam" id="PF00496"/>
    </source>
</evidence>
<dbReference type="InterPro" id="IPR030678">
    <property type="entry name" value="Peptide/Ni-bd"/>
</dbReference>
<evidence type="ECO:0000313" key="5">
    <source>
        <dbReference type="EMBL" id="KKL68226.1"/>
    </source>
</evidence>
<dbReference type="SUPFAM" id="SSF53850">
    <property type="entry name" value="Periplasmic binding protein-like II"/>
    <property type="match status" value="1"/>
</dbReference>
<keyword evidence="3" id="KW-0732">Signal</keyword>
<reference evidence="5" key="1">
    <citation type="journal article" date="2015" name="Nature">
        <title>Complex archaea that bridge the gap between prokaryotes and eukaryotes.</title>
        <authorList>
            <person name="Spang A."/>
            <person name="Saw J.H."/>
            <person name="Jorgensen S.L."/>
            <person name="Zaremba-Niedzwiedzka K."/>
            <person name="Martijn J."/>
            <person name="Lind A.E."/>
            <person name="van Eijk R."/>
            <person name="Schleper C."/>
            <person name="Guy L."/>
            <person name="Ettema T.J."/>
        </authorList>
    </citation>
    <scope>NUCLEOTIDE SEQUENCE</scope>
</reference>
<dbReference type="Gene3D" id="3.10.105.10">
    <property type="entry name" value="Dipeptide-binding Protein, Domain 3"/>
    <property type="match status" value="1"/>
</dbReference>
<dbReference type="PIRSF" id="PIRSF002741">
    <property type="entry name" value="MppA"/>
    <property type="match status" value="1"/>
</dbReference>
<comment type="caution">
    <text evidence="5">The sequence shown here is derived from an EMBL/GenBank/DDBJ whole genome shotgun (WGS) entry which is preliminary data.</text>
</comment>
<dbReference type="CDD" id="cd08503">
    <property type="entry name" value="PBP2_NikA_DppA_OppA_like_17"/>
    <property type="match status" value="1"/>
</dbReference>
<dbReference type="Gene3D" id="3.40.190.10">
    <property type="entry name" value="Periplasmic binding protein-like II"/>
    <property type="match status" value="1"/>
</dbReference>
<dbReference type="PANTHER" id="PTHR30290">
    <property type="entry name" value="PERIPLASMIC BINDING COMPONENT OF ABC TRANSPORTER"/>
    <property type="match status" value="1"/>
</dbReference>
<keyword evidence="2" id="KW-0813">Transport</keyword>
<accession>A0A0F9EPN4</accession>
<dbReference type="GO" id="GO:0015833">
    <property type="term" value="P:peptide transport"/>
    <property type="evidence" value="ECO:0007669"/>
    <property type="project" value="TreeGrafter"/>
</dbReference>
<organism evidence="5">
    <name type="scientific">marine sediment metagenome</name>
    <dbReference type="NCBI Taxonomy" id="412755"/>
    <lineage>
        <taxon>unclassified sequences</taxon>
        <taxon>metagenomes</taxon>
        <taxon>ecological metagenomes</taxon>
    </lineage>
</organism>
<protein>
    <recommendedName>
        <fullName evidence="4">Solute-binding protein family 5 domain-containing protein</fullName>
    </recommendedName>
</protein>
<gene>
    <name evidence="5" type="ORF">LCGC14_2127090</name>
</gene>
<comment type="similarity">
    <text evidence="1">Belongs to the bacterial solute-binding protein 5 family.</text>
</comment>
<evidence type="ECO:0000256" key="3">
    <source>
        <dbReference type="ARBA" id="ARBA00022729"/>
    </source>
</evidence>
<sequence length="520" mass="59012">MKKITVLFFAVVVLAGFFLIGAISASGAVDIQRGGTLRVTGASLERIDHPARYSWIAQSNWTRHIAEYLTFTDENNVTHPWLLERWEASQDLMTWTLYLRKGVKWNNGDDFIADDVVFTMKQWLDPEVGSSILGLMAYLKPENIEKVDDYTVRLQLDSPQIAVPEHLYHYPAQVMNYRTFEGDFLKAPVGTGPFVLEEFVPGERVVLKRRTDPPYWRMGTDGKPLPYLDKIIYLDLGTEASAHIAAILGGEVDVISEPSTEVFMALRDDPNLHVIGTPTASTRVLRMRVDKEPWDDWRVRLALKLCQDREKILKMAHYGEGVVGQDHHVAPIHPAYYQMETPAYDPERAKALLEQAGYPDGLSIDLYVATDVVDAVSYAEILKQDAAPAGFDINIKTMPITAYWDVWTEVDLGITPWAHRPLATIVLGLAYIADETGKPVPWNESRWVDDEFSALLKEAEGTLDLEERREIMGKLQRIQMERGSIAIAYWMNVWSIANVKVQNFKGHPTGYDLFTDIWIK</sequence>
<dbReference type="GO" id="GO:1904680">
    <property type="term" value="F:peptide transmembrane transporter activity"/>
    <property type="evidence" value="ECO:0007669"/>
    <property type="project" value="TreeGrafter"/>
</dbReference>
<dbReference type="InterPro" id="IPR039424">
    <property type="entry name" value="SBP_5"/>
</dbReference>
<dbReference type="Pfam" id="PF00496">
    <property type="entry name" value="SBP_bac_5"/>
    <property type="match status" value="1"/>
</dbReference>
<feature type="domain" description="Solute-binding protein family 5" evidence="4">
    <location>
        <begin position="79"/>
        <end position="418"/>
    </location>
</feature>
<dbReference type="InterPro" id="IPR000914">
    <property type="entry name" value="SBP_5_dom"/>
</dbReference>
<dbReference type="GO" id="GO:0042597">
    <property type="term" value="C:periplasmic space"/>
    <property type="evidence" value="ECO:0007669"/>
    <property type="project" value="UniProtKB-ARBA"/>
</dbReference>
<dbReference type="GO" id="GO:0043190">
    <property type="term" value="C:ATP-binding cassette (ABC) transporter complex"/>
    <property type="evidence" value="ECO:0007669"/>
    <property type="project" value="InterPro"/>
</dbReference>
<dbReference type="AlphaFoldDB" id="A0A0F9EPN4"/>
<name>A0A0F9EPN4_9ZZZZ</name>
<proteinExistence type="inferred from homology"/>
<evidence type="ECO:0000256" key="2">
    <source>
        <dbReference type="ARBA" id="ARBA00022448"/>
    </source>
</evidence>